<evidence type="ECO:0000313" key="3">
    <source>
        <dbReference type="EMBL" id="MBA8924841.1"/>
    </source>
</evidence>
<dbReference type="PANTHER" id="PTHR37042:SF4">
    <property type="entry name" value="OUTER MEMBRANE PROTEIN RV1973"/>
    <property type="match status" value="1"/>
</dbReference>
<accession>A0ABR6BDA7</accession>
<gene>
    <name evidence="3" type="ORF">BC739_002040</name>
</gene>
<organism evidence="3 4">
    <name type="scientific">Kutzneria viridogrisea</name>
    <dbReference type="NCBI Taxonomy" id="47990"/>
    <lineage>
        <taxon>Bacteria</taxon>
        <taxon>Bacillati</taxon>
        <taxon>Actinomycetota</taxon>
        <taxon>Actinomycetes</taxon>
        <taxon>Pseudonocardiales</taxon>
        <taxon>Pseudonocardiaceae</taxon>
        <taxon>Kutzneria</taxon>
    </lineage>
</organism>
<dbReference type="PANTHER" id="PTHR37042">
    <property type="entry name" value="OUTER MEMBRANE PROTEIN RV1973"/>
    <property type="match status" value="1"/>
</dbReference>
<dbReference type="Proteomes" id="UP000517916">
    <property type="component" value="Unassembled WGS sequence"/>
</dbReference>
<evidence type="ECO:0000256" key="1">
    <source>
        <dbReference type="ARBA" id="ARBA00004370"/>
    </source>
</evidence>
<comment type="subcellular location">
    <subcellularLocation>
        <location evidence="1">Membrane</location>
    </subcellularLocation>
</comment>
<keyword evidence="2" id="KW-0472">Membrane</keyword>
<sequence length="184" mass="20009">MTAVQEELVTEDEVPVAKRPSRRWPLIGLIVLCLGLGGWFHWQATTLWDDPAAQNQALVDPSGTSQVASEIGDALGKVFSYRYDNTAQTEQAAKQVLAGDALGQYDKLFAEVRKQAPAQKLVLTTKAVLTGVSLLDGDRAQLLVFLDQSATRGDNNQSAVAPAQLTVTAQRQDGHWRITGLQPR</sequence>
<comment type="caution">
    <text evidence="3">The sequence shown here is derived from an EMBL/GenBank/DDBJ whole genome shotgun (WGS) entry which is preliminary data.</text>
</comment>
<protein>
    <submittedName>
        <fullName evidence="3">Mce-associated membrane protein</fullName>
    </submittedName>
</protein>
<keyword evidence="4" id="KW-1185">Reference proteome</keyword>
<evidence type="ECO:0000313" key="4">
    <source>
        <dbReference type="Proteomes" id="UP000517916"/>
    </source>
</evidence>
<name>A0ABR6BDA7_9PSEU</name>
<dbReference type="EMBL" id="JACJID010000002">
    <property type="protein sequence ID" value="MBA8924841.1"/>
    <property type="molecule type" value="Genomic_DNA"/>
</dbReference>
<dbReference type="RefSeq" id="WP_182837093.1">
    <property type="nucleotide sequence ID" value="NZ_BAAABQ010000010.1"/>
</dbReference>
<reference evidence="3 4" key="1">
    <citation type="submission" date="2020-08" db="EMBL/GenBank/DDBJ databases">
        <title>Genomic Encyclopedia of Archaeal and Bacterial Type Strains, Phase II (KMG-II): from individual species to whole genera.</title>
        <authorList>
            <person name="Goeker M."/>
        </authorList>
    </citation>
    <scope>NUCLEOTIDE SEQUENCE [LARGE SCALE GENOMIC DNA]</scope>
    <source>
        <strain evidence="3 4">DSM 43850</strain>
    </source>
</reference>
<evidence type="ECO:0000256" key="2">
    <source>
        <dbReference type="ARBA" id="ARBA00023136"/>
    </source>
</evidence>
<proteinExistence type="predicted"/>